<dbReference type="AlphaFoldDB" id="A0A9P6JKZ1"/>
<proteinExistence type="predicted"/>
<feature type="region of interest" description="Disordered" evidence="1">
    <location>
        <begin position="1"/>
        <end position="51"/>
    </location>
</feature>
<feature type="domain" description="DUF6699" evidence="2">
    <location>
        <begin position="108"/>
        <end position="251"/>
    </location>
</feature>
<reference evidence="3" key="1">
    <citation type="submission" date="2020-11" db="EMBL/GenBank/DDBJ databases">
        <authorList>
            <consortium name="DOE Joint Genome Institute"/>
            <person name="Ahrendt S."/>
            <person name="Riley R."/>
            <person name="Andreopoulos W."/>
            <person name="Labutti K."/>
            <person name="Pangilinan J."/>
            <person name="Ruiz-Duenas F.J."/>
            <person name="Barrasa J.M."/>
            <person name="Sanchez-Garcia M."/>
            <person name="Camarero S."/>
            <person name="Miyauchi S."/>
            <person name="Serrano A."/>
            <person name="Linde D."/>
            <person name="Babiker R."/>
            <person name="Drula E."/>
            <person name="Ayuso-Fernandez I."/>
            <person name="Pacheco R."/>
            <person name="Padilla G."/>
            <person name="Ferreira P."/>
            <person name="Barriuso J."/>
            <person name="Kellner H."/>
            <person name="Castanera R."/>
            <person name="Alfaro M."/>
            <person name="Ramirez L."/>
            <person name="Pisabarro A.G."/>
            <person name="Kuo A."/>
            <person name="Tritt A."/>
            <person name="Lipzen A."/>
            <person name="He G."/>
            <person name="Yan M."/>
            <person name="Ng V."/>
            <person name="Cullen D."/>
            <person name="Martin F."/>
            <person name="Rosso M.-N."/>
            <person name="Henrissat B."/>
            <person name="Hibbett D."/>
            <person name="Martinez A.T."/>
            <person name="Grigoriev I.V."/>
        </authorList>
    </citation>
    <scope>NUCLEOTIDE SEQUENCE</scope>
    <source>
        <strain evidence="3">CBS 506.95</strain>
    </source>
</reference>
<dbReference type="Pfam" id="PF20415">
    <property type="entry name" value="DUF6699"/>
    <property type="match status" value="1"/>
</dbReference>
<dbReference type="EMBL" id="MU157893">
    <property type="protein sequence ID" value="KAF9524762.1"/>
    <property type="molecule type" value="Genomic_DNA"/>
</dbReference>
<feature type="compositionally biased region" description="Polar residues" evidence="1">
    <location>
        <begin position="34"/>
        <end position="43"/>
    </location>
</feature>
<protein>
    <recommendedName>
        <fullName evidence="2">DUF6699 domain-containing protein</fullName>
    </recommendedName>
</protein>
<sequence>MPGLNANHSDSHRQSSGSHARVTSHRHGGHSTAHDSQNPSQNYKPPYSFHATTTAYGLNEPQWSVGPPPMRFEESPYGRVPLPPLPSINLHPLLYGGGDNMNRSQPIVWCVNQPSSSARISSSSAFGTAYHWRTLPAATSVASSTPPCSIIIRFASAPSFTRPIVVFPSNPHSGMITIGDVLNAVYSGLRQCATDVLCETMGLVPSLMTTQVVHGTNAAYSISSQGGTDDEVATHVAQCLSFRTKWAGLTPSPFERDVWILHTKSNANR</sequence>
<name>A0A9P6JKZ1_9AGAR</name>
<evidence type="ECO:0000259" key="2">
    <source>
        <dbReference type="Pfam" id="PF20415"/>
    </source>
</evidence>
<gene>
    <name evidence="3" type="ORF">CPB83DRAFT_594485</name>
</gene>
<evidence type="ECO:0000313" key="3">
    <source>
        <dbReference type="EMBL" id="KAF9524762.1"/>
    </source>
</evidence>
<keyword evidence="4" id="KW-1185">Reference proteome</keyword>
<organism evidence="3 4">
    <name type="scientific">Crepidotus variabilis</name>
    <dbReference type="NCBI Taxonomy" id="179855"/>
    <lineage>
        <taxon>Eukaryota</taxon>
        <taxon>Fungi</taxon>
        <taxon>Dikarya</taxon>
        <taxon>Basidiomycota</taxon>
        <taxon>Agaricomycotina</taxon>
        <taxon>Agaricomycetes</taxon>
        <taxon>Agaricomycetidae</taxon>
        <taxon>Agaricales</taxon>
        <taxon>Agaricineae</taxon>
        <taxon>Crepidotaceae</taxon>
        <taxon>Crepidotus</taxon>
    </lineage>
</organism>
<evidence type="ECO:0000313" key="4">
    <source>
        <dbReference type="Proteomes" id="UP000807306"/>
    </source>
</evidence>
<dbReference type="InterPro" id="IPR046522">
    <property type="entry name" value="DUF6699"/>
</dbReference>
<evidence type="ECO:0000256" key="1">
    <source>
        <dbReference type="SAM" id="MobiDB-lite"/>
    </source>
</evidence>
<dbReference type="Proteomes" id="UP000807306">
    <property type="component" value="Unassembled WGS sequence"/>
</dbReference>
<dbReference type="OrthoDB" id="3172906at2759"/>
<comment type="caution">
    <text evidence="3">The sequence shown here is derived from an EMBL/GenBank/DDBJ whole genome shotgun (WGS) entry which is preliminary data.</text>
</comment>
<accession>A0A9P6JKZ1</accession>